<proteinExistence type="inferred from homology"/>
<dbReference type="SUPFAM" id="SSF54534">
    <property type="entry name" value="FKBP-like"/>
    <property type="match status" value="1"/>
</dbReference>
<feature type="domain" description="PpiC" evidence="15">
    <location>
        <begin position="246"/>
        <end position="366"/>
    </location>
</feature>
<dbReference type="SUPFAM" id="SSF109998">
    <property type="entry name" value="Triger factor/SurA peptide-binding domain-like"/>
    <property type="match status" value="1"/>
</dbReference>
<dbReference type="InterPro" id="IPR046357">
    <property type="entry name" value="PPIase_dom_sf"/>
</dbReference>
<evidence type="ECO:0000256" key="6">
    <source>
        <dbReference type="ARBA" id="ARBA00022989"/>
    </source>
</evidence>
<keyword evidence="8" id="KW-0143">Chaperone</keyword>
<organism evidence="16 17">
    <name type="scientific">Litoreibacter ponti</name>
    <dbReference type="NCBI Taxonomy" id="1510457"/>
    <lineage>
        <taxon>Bacteria</taxon>
        <taxon>Pseudomonadati</taxon>
        <taxon>Pseudomonadota</taxon>
        <taxon>Alphaproteobacteria</taxon>
        <taxon>Rhodobacterales</taxon>
        <taxon>Roseobacteraceae</taxon>
        <taxon>Litoreibacter</taxon>
    </lineage>
</organism>
<evidence type="ECO:0000256" key="14">
    <source>
        <dbReference type="SAM" id="Phobius"/>
    </source>
</evidence>
<reference evidence="16 17" key="1">
    <citation type="submission" date="2018-04" db="EMBL/GenBank/DDBJ databases">
        <title>Genomic Encyclopedia of Archaeal and Bacterial Type Strains, Phase II (KMG-II): from individual species to whole genera.</title>
        <authorList>
            <person name="Goeker M."/>
        </authorList>
    </citation>
    <scope>NUCLEOTIDE SEQUENCE [LARGE SCALE GENOMIC DNA]</scope>
    <source>
        <strain evidence="16 17">DSM 100977</strain>
    </source>
</reference>
<sequence length="623" mass="67438">MAKSQKSSASKIAVWVILVLLVAGLAGFGAGGLGGNITKIGEVGQTPITVQEYQRALQQELNFETRRRGDAVSIQQAIQEGIDLRVRTRLAANAALAEEARMMGLSVGDAEVIRELRQVPAFQGASGTFNRDTYEFTLQQSGLRPNEFEENIRRTAAVGLLQQAVTGGLVLDDAYADTLYNFLGERRSFRWASVTPDLLVVPNPQPADAQLQAYYDDNSAQFETPQLRKISYIWLTPDMLTDTIEPTDGELQALYEERSDEYNQPERRLVERLSFLTMDAAQDAKAAIEAGETSFETLVEERGLTLEDVDQGEVARDDLDAPIADVVFAVTEPGLSEPVETSLGPAIYRINAVLEARETPFEDVREELAAEAAADQARRAVQSFRDDIDDLLVGGATLEEVADETPAQFGTVDYSGNDREGITGYDNFRDEAERLQEGDFPEVADLSDGGLFAARLDEIVPPTLPALDEIRDEVATAWDAAEINRRLAELGETLKAQLDAGTQLESLGLEGRTETDRTRTDFIEGAPIGLLIEAFDLPANGTALVEDESGVILLELLDISPPDTAADEAQAVISQLSAQGSQGLAADVFEMFGQAIQSRHGLSLDQAALNAVHAQMGGGVGGI</sequence>
<keyword evidence="4" id="KW-0997">Cell inner membrane</keyword>
<dbReference type="Pfam" id="PF13145">
    <property type="entry name" value="Rotamase_2"/>
    <property type="match status" value="1"/>
</dbReference>
<evidence type="ECO:0000256" key="4">
    <source>
        <dbReference type="ARBA" id="ARBA00022519"/>
    </source>
</evidence>
<dbReference type="Proteomes" id="UP000243978">
    <property type="component" value="Unassembled WGS sequence"/>
</dbReference>
<keyword evidence="16" id="KW-0413">Isomerase</keyword>
<evidence type="ECO:0000256" key="9">
    <source>
        <dbReference type="ARBA" id="ARBA00030642"/>
    </source>
</evidence>
<dbReference type="RefSeq" id="WP_107844170.1">
    <property type="nucleotide sequence ID" value="NZ_QBKS01000001.1"/>
</dbReference>
<evidence type="ECO:0000256" key="5">
    <source>
        <dbReference type="ARBA" id="ARBA00022692"/>
    </source>
</evidence>
<comment type="similarity">
    <text evidence="11">Belongs to the PpiD chaperone family.</text>
</comment>
<comment type="subcellular location">
    <subcellularLocation>
        <location evidence="1">Cell inner membrane</location>
        <topology evidence="1">Single-pass type II membrane protein</topology>
        <orientation evidence="1">Periplasmic side</orientation>
    </subcellularLocation>
</comment>
<dbReference type="InterPro" id="IPR000297">
    <property type="entry name" value="PPIase_PpiC"/>
</dbReference>
<keyword evidence="7 14" id="KW-0472">Membrane</keyword>
<comment type="caution">
    <text evidence="16">The sequence shown here is derived from an EMBL/GenBank/DDBJ whole genome shotgun (WGS) entry which is preliminary data.</text>
</comment>
<evidence type="ECO:0000256" key="12">
    <source>
        <dbReference type="ARBA" id="ARBA00040743"/>
    </source>
</evidence>
<evidence type="ECO:0000313" key="16">
    <source>
        <dbReference type="EMBL" id="PTX55926.1"/>
    </source>
</evidence>
<evidence type="ECO:0000313" key="17">
    <source>
        <dbReference type="Proteomes" id="UP000243978"/>
    </source>
</evidence>
<name>A0A2T6BIP8_9RHOB</name>
<evidence type="ECO:0000256" key="8">
    <source>
        <dbReference type="ARBA" id="ARBA00023186"/>
    </source>
</evidence>
<gene>
    <name evidence="16" type="ORF">C8N43_0574</name>
</gene>
<dbReference type="GO" id="GO:0005886">
    <property type="term" value="C:plasma membrane"/>
    <property type="evidence" value="ECO:0007669"/>
    <property type="project" value="UniProtKB-SubCell"/>
</dbReference>
<evidence type="ECO:0000256" key="3">
    <source>
        <dbReference type="ARBA" id="ARBA00022475"/>
    </source>
</evidence>
<dbReference type="InterPro" id="IPR052029">
    <property type="entry name" value="PpiD_chaperone"/>
</dbReference>
<dbReference type="PANTHER" id="PTHR47529">
    <property type="entry name" value="PEPTIDYL-PROLYL CIS-TRANS ISOMERASE D"/>
    <property type="match status" value="1"/>
</dbReference>
<evidence type="ECO:0000256" key="1">
    <source>
        <dbReference type="ARBA" id="ARBA00004382"/>
    </source>
</evidence>
<feature type="transmembrane region" description="Helical" evidence="14">
    <location>
        <begin position="12"/>
        <end position="33"/>
    </location>
</feature>
<accession>A0A2T6BIP8</accession>
<dbReference type="Gene3D" id="3.10.50.40">
    <property type="match status" value="1"/>
</dbReference>
<dbReference type="EMBL" id="QBKS01000001">
    <property type="protein sequence ID" value="PTX55926.1"/>
    <property type="molecule type" value="Genomic_DNA"/>
</dbReference>
<keyword evidence="6 14" id="KW-1133">Transmembrane helix</keyword>
<dbReference type="Pfam" id="PF13624">
    <property type="entry name" value="SurA_N_3"/>
    <property type="match status" value="1"/>
</dbReference>
<keyword evidence="17" id="KW-1185">Reference proteome</keyword>
<dbReference type="AlphaFoldDB" id="A0A2T6BIP8"/>
<evidence type="ECO:0000256" key="13">
    <source>
        <dbReference type="ARBA" id="ARBA00042775"/>
    </source>
</evidence>
<dbReference type="Gene3D" id="1.10.4030.10">
    <property type="entry name" value="Porin chaperone SurA, peptide-binding domain"/>
    <property type="match status" value="1"/>
</dbReference>
<dbReference type="GO" id="GO:0003755">
    <property type="term" value="F:peptidyl-prolyl cis-trans isomerase activity"/>
    <property type="evidence" value="ECO:0007669"/>
    <property type="project" value="InterPro"/>
</dbReference>
<protein>
    <recommendedName>
        <fullName evidence="2">Parvulin-like PPIase</fullName>
    </recommendedName>
    <alternativeName>
        <fullName evidence="9">Peptidyl-prolyl cis-trans isomerase plp</fullName>
    </alternativeName>
    <alternativeName>
        <fullName evidence="12">Periplasmic chaperone PpiD</fullName>
    </alternativeName>
    <alternativeName>
        <fullName evidence="13">Periplasmic folding chaperone</fullName>
    </alternativeName>
    <alternativeName>
        <fullName evidence="10">Rotamase plp</fullName>
    </alternativeName>
</protein>
<evidence type="ECO:0000259" key="15">
    <source>
        <dbReference type="Pfam" id="PF13145"/>
    </source>
</evidence>
<dbReference type="OrthoDB" id="9768393at2"/>
<dbReference type="InterPro" id="IPR027304">
    <property type="entry name" value="Trigger_fact/SurA_dom_sf"/>
</dbReference>
<keyword evidence="5 14" id="KW-0812">Transmembrane</keyword>
<evidence type="ECO:0000256" key="7">
    <source>
        <dbReference type="ARBA" id="ARBA00023136"/>
    </source>
</evidence>
<dbReference type="PANTHER" id="PTHR47529:SF1">
    <property type="entry name" value="PERIPLASMIC CHAPERONE PPID"/>
    <property type="match status" value="1"/>
</dbReference>
<evidence type="ECO:0000256" key="10">
    <source>
        <dbReference type="ARBA" id="ARBA00031484"/>
    </source>
</evidence>
<evidence type="ECO:0000256" key="2">
    <source>
        <dbReference type="ARBA" id="ARBA00018370"/>
    </source>
</evidence>
<evidence type="ECO:0000256" key="11">
    <source>
        <dbReference type="ARBA" id="ARBA00038408"/>
    </source>
</evidence>
<keyword evidence="3" id="KW-1003">Cell membrane</keyword>